<dbReference type="PANTHER" id="PTHR22916:SF51">
    <property type="entry name" value="GLYCOSYLTRANSFERASE EPSH-RELATED"/>
    <property type="match status" value="1"/>
</dbReference>
<sequence>MSPVLVSVIIPVFDGEDTISDCLRSVTSQTHLPLEIIVVDDGSHDATADIVRRLAAEDGRIDLIVQDNQGVSAARNRGLAAASGEWVMFVDADDAFADPVLVEAVVRAGDGTDLDGGGTGLGGDGAGLDWEGTDLDGEGAGPTGEGADLVGKRVDLVGYGVRRRAGAGAAGLRTSEEPRSVEAMIREAQDTVLDTESIAGMVLDESANAVWDKAYRRSLITNEGCSFPEGIRMGEDLLFNVACLSGADRVRILPIDGYLYRCDNADSATRRYLPDKFADLMYVNDELRKWAATSGAPELVAAAEYIRAKNVLSCMQDLHHHDCDLPRRDRLRTARRYRTRVPAVDASGLGGRRRMLCLAYNAIGVLPMFHLARLTGALR</sequence>
<dbReference type="CDD" id="cd00761">
    <property type="entry name" value="Glyco_tranf_GTA_type"/>
    <property type="match status" value="1"/>
</dbReference>
<protein>
    <submittedName>
        <fullName evidence="4">Glycosyltransferase involved in cell wall biosynthesis</fullName>
    </submittedName>
</protein>
<gene>
    <name evidence="4" type="ORF">BKA07_000976</name>
</gene>
<dbReference type="GO" id="GO:0016757">
    <property type="term" value="F:glycosyltransferase activity"/>
    <property type="evidence" value="ECO:0007669"/>
    <property type="project" value="UniProtKB-KW"/>
</dbReference>
<dbReference type="Pfam" id="PF00535">
    <property type="entry name" value="Glycos_transf_2"/>
    <property type="match status" value="1"/>
</dbReference>
<evidence type="ECO:0000256" key="1">
    <source>
        <dbReference type="ARBA" id="ARBA00022676"/>
    </source>
</evidence>
<keyword evidence="5" id="KW-1185">Reference proteome</keyword>
<name>A0A846S196_9MICO</name>
<comment type="caution">
    <text evidence="4">The sequence shown here is derived from an EMBL/GenBank/DDBJ whole genome shotgun (WGS) entry which is preliminary data.</text>
</comment>
<evidence type="ECO:0000256" key="2">
    <source>
        <dbReference type="ARBA" id="ARBA00022679"/>
    </source>
</evidence>
<dbReference type="InterPro" id="IPR001173">
    <property type="entry name" value="Glyco_trans_2-like"/>
</dbReference>
<dbReference type="Gene3D" id="3.90.550.10">
    <property type="entry name" value="Spore Coat Polysaccharide Biosynthesis Protein SpsA, Chain A"/>
    <property type="match status" value="1"/>
</dbReference>
<keyword evidence="1" id="KW-0328">Glycosyltransferase</keyword>
<keyword evidence="2 4" id="KW-0808">Transferase</keyword>
<evidence type="ECO:0000259" key="3">
    <source>
        <dbReference type="Pfam" id="PF00535"/>
    </source>
</evidence>
<organism evidence="4 5">
    <name type="scientific">Brevibacterium marinum</name>
    <dbReference type="NCBI Taxonomy" id="418643"/>
    <lineage>
        <taxon>Bacteria</taxon>
        <taxon>Bacillati</taxon>
        <taxon>Actinomycetota</taxon>
        <taxon>Actinomycetes</taxon>
        <taxon>Micrococcales</taxon>
        <taxon>Brevibacteriaceae</taxon>
        <taxon>Brevibacterium</taxon>
    </lineage>
</organism>
<evidence type="ECO:0000313" key="5">
    <source>
        <dbReference type="Proteomes" id="UP000576792"/>
    </source>
</evidence>
<dbReference type="PANTHER" id="PTHR22916">
    <property type="entry name" value="GLYCOSYLTRANSFERASE"/>
    <property type="match status" value="1"/>
</dbReference>
<feature type="domain" description="Glycosyltransferase 2-like" evidence="3">
    <location>
        <begin position="7"/>
        <end position="115"/>
    </location>
</feature>
<proteinExistence type="predicted"/>
<dbReference type="InterPro" id="IPR029044">
    <property type="entry name" value="Nucleotide-diphossugar_trans"/>
</dbReference>
<dbReference type="SUPFAM" id="SSF53448">
    <property type="entry name" value="Nucleotide-diphospho-sugar transferases"/>
    <property type="match status" value="1"/>
</dbReference>
<evidence type="ECO:0000313" key="4">
    <source>
        <dbReference type="EMBL" id="NJC55941.1"/>
    </source>
</evidence>
<dbReference type="RefSeq" id="WP_167949896.1">
    <property type="nucleotide sequence ID" value="NZ_BAAAPQ010000026.1"/>
</dbReference>
<dbReference type="EMBL" id="JAATJN010000001">
    <property type="protein sequence ID" value="NJC55941.1"/>
    <property type="molecule type" value="Genomic_DNA"/>
</dbReference>
<reference evidence="4 5" key="1">
    <citation type="submission" date="2020-03" db="EMBL/GenBank/DDBJ databases">
        <title>Sequencing the genomes of 1000 actinobacteria strains.</title>
        <authorList>
            <person name="Klenk H.-P."/>
        </authorList>
    </citation>
    <scope>NUCLEOTIDE SEQUENCE [LARGE SCALE GENOMIC DNA]</scope>
    <source>
        <strain evidence="4 5">DSM 18964</strain>
    </source>
</reference>
<accession>A0A846S196</accession>
<dbReference type="Proteomes" id="UP000576792">
    <property type="component" value="Unassembled WGS sequence"/>
</dbReference>
<dbReference type="AlphaFoldDB" id="A0A846S196"/>